<evidence type="ECO:0000256" key="2">
    <source>
        <dbReference type="SAM" id="MobiDB-lite"/>
    </source>
</evidence>
<feature type="compositionally biased region" description="Polar residues" evidence="2">
    <location>
        <begin position="126"/>
        <end position="147"/>
    </location>
</feature>
<name>A0A1Y1Z4Q6_9FUNG</name>
<comment type="caution">
    <text evidence="5">The sequence shown here is derived from an EMBL/GenBank/DDBJ whole genome shotgun (WGS) entry which is preliminary data.</text>
</comment>
<dbReference type="InParanoid" id="A0A1Y1Z4Q6"/>
<evidence type="ECO:0000256" key="1">
    <source>
        <dbReference type="ARBA" id="ARBA00023242"/>
    </source>
</evidence>
<feature type="domain" description="Myb-like" evidence="3">
    <location>
        <begin position="175"/>
        <end position="230"/>
    </location>
</feature>
<evidence type="ECO:0000259" key="4">
    <source>
        <dbReference type="PROSITE" id="PS51294"/>
    </source>
</evidence>
<organism evidence="5 6">
    <name type="scientific">Basidiobolus meristosporus CBS 931.73</name>
    <dbReference type="NCBI Taxonomy" id="1314790"/>
    <lineage>
        <taxon>Eukaryota</taxon>
        <taxon>Fungi</taxon>
        <taxon>Fungi incertae sedis</taxon>
        <taxon>Zoopagomycota</taxon>
        <taxon>Entomophthoromycotina</taxon>
        <taxon>Basidiobolomycetes</taxon>
        <taxon>Basidiobolales</taxon>
        <taxon>Basidiobolaceae</taxon>
        <taxon>Basidiobolus</taxon>
    </lineage>
</organism>
<proteinExistence type="predicted"/>
<dbReference type="PROSITE" id="PS50090">
    <property type="entry name" value="MYB_LIKE"/>
    <property type="match status" value="1"/>
</dbReference>
<feature type="region of interest" description="Disordered" evidence="2">
    <location>
        <begin position="368"/>
        <end position="407"/>
    </location>
</feature>
<accession>A0A1Y1Z4Q6</accession>
<feature type="domain" description="HTH myb-type" evidence="4">
    <location>
        <begin position="175"/>
        <end position="234"/>
    </location>
</feature>
<dbReference type="InterPro" id="IPR001005">
    <property type="entry name" value="SANT/Myb"/>
</dbReference>
<evidence type="ECO:0000313" key="6">
    <source>
        <dbReference type="Proteomes" id="UP000193498"/>
    </source>
</evidence>
<keyword evidence="1" id="KW-0539">Nucleus</keyword>
<dbReference type="Proteomes" id="UP000193498">
    <property type="component" value="Unassembled WGS sequence"/>
</dbReference>
<evidence type="ECO:0008006" key="7">
    <source>
        <dbReference type="Google" id="ProtNLM"/>
    </source>
</evidence>
<dbReference type="PANTHER" id="PTHR46734:SF1">
    <property type="entry name" value="TELOMERIC REPEAT-BINDING FACTOR 1"/>
    <property type="match status" value="1"/>
</dbReference>
<dbReference type="SMART" id="SM00717">
    <property type="entry name" value="SANT"/>
    <property type="match status" value="2"/>
</dbReference>
<evidence type="ECO:0000259" key="3">
    <source>
        <dbReference type="PROSITE" id="PS50090"/>
    </source>
</evidence>
<protein>
    <recommendedName>
        <fullName evidence="7">Myb-like domain-containing protein</fullName>
    </recommendedName>
</protein>
<dbReference type="Gene3D" id="1.10.246.220">
    <property type="match status" value="1"/>
</dbReference>
<dbReference type="InterPro" id="IPR017930">
    <property type="entry name" value="Myb_dom"/>
</dbReference>
<feature type="compositionally biased region" description="Polar residues" evidence="2">
    <location>
        <begin position="334"/>
        <end position="356"/>
    </location>
</feature>
<gene>
    <name evidence="5" type="ORF">K493DRAFT_48602</name>
</gene>
<reference evidence="5 6" key="1">
    <citation type="submission" date="2016-07" db="EMBL/GenBank/DDBJ databases">
        <title>Pervasive Adenine N6-methylation of Active Genes in Fungi.</title>
        <authorList>
            <consortium name="DOE Joint Genome Institute"/>
            <person name="Mondo S.J."/>
            <person name="Dannebaum R.O."/>
            <person name="Kuo R.C."/>
            <person name="Labutti K."/>
            <person name="Haridas S."/>
            <person name="Kuo A."/>
            <person name="Salamov A."/>
            <person name="Ahrendt S.R."/>
            <person name="Lipzen A."/>
            <person name="Sullivan W."/>
            <person name="Andreopoulos W.B."/>
            <person name="Clum A."/>
            <person name="Lindquist E."/>
            <person name="Daum C."/>
            <person name="Ramamoorthy G.K."/>
            <person name="Gryganskyi A."/>
            <person name="Culley D."/>
            <person name="Magnuson J.K."/>
            <person name="James T.Y."/>
            <person name="O'Malley M.A."/>
            <person name="Stajich J.E."/>
            <person name="Spatafora J.W."/>
            <person name="Visel A."/>
            <person name="Grigoriev I.V."/>
        </authorList>
    </citation>
    <scope>NUCLEOTIDE SEQUENCE [LARGE SCALE GENOMIC DNA]</scope>
    <source>
        <strain evidence="5 6">CBS 931.73</strain>
    </source>
</reference>
<dbReference type="InterPro" id="IPR052450">
    <property type="entry name" value="TRBD-Containing_Protein"/>
</dbReference>
<dbReference type="EMBL" id="MCFE01000031">
    <property type="protein sequence ID" value="ORY04805.1"/>
    <property type="molecule type" value="Genomic_DNA"/>
</dbReference>
<feature type="compositionally biased region" description="Acidic residues" evidence="2">
    <location>
        <begin position="1"/>
        <end position="13"/>
    </location>
</feature>
<feature type="region of interest" description="Disordered" evidence="2">
    <location>
        <begin position="1"/>
        <end position="36"/>
    </location>
</feature>
<feature type="region of interest" description="Disordered" evidence="2">
    <location>
        <begin position="66"/>
        <end position="176"/>
    </location>
</feature>
<dbReference type="Gene3D" id="1.10.10.60">
    <property type="entry name" value="Homeodomain-like"/>
    <property type="match status" value="1"/>
</dbReference>
<dbReference type="STRING" id="1314790.A0A1Y1Z4Q6"/>
<dbReference type="CDD" id="cd11660">
    <property type="entry name" value="SANT_TRF"/>
    <property type="match status" value="2"/>
</dbReference>
<dbReference type="SUPFAM" id="SSF46689">
    <property type="entry name" value="Homeodomain-like"/>
    <property type="match status" value="2"/>
</dbReference>
<dbReference type="PANTHER" id="PTHR46734">
    <property type="entry name" value="TELOMERIC REPEAT-BINDING FACTOR 1 TERF1"/>
    <property type="match status" value="1"/>
</dbReference>
<dbReference type="InterPro" id="IPR009057">
    <property type="entry name" value="Homeodomain-like_sf"/>
</dbReference>
<dbReference type="Pfam" id="PF00249">
    <property type="entry name" value="Myb_DNA-binding"/>
    <property type="match status" value="1"/>
</dbReference>
<sequence length="471" mass="52805">MSEKDIEPEDMYPGEEQSAYSQRGADALSHGPLHDSTDVEATQFAASHVSISTTYTHVDIVNESLLPPATRDQESGDFPPYQRVLDEAPLGDDDARPADAQVETPKSQLPVEIDGLNPGQELSFDMGQSQDGKPVANSASLPISEDSQLPLESESTPLDAVDVPASDGSTVNSPEVKKVRNRWTPEETNSLINGCFEHGVGAWKKILDDPKYSFVNRTSVDLKDRFRTLFPEEYHRLYHTSMQKLREFKKQPAESYPTPFRRVDRRPKRKFNQEDDENLKAGFQKYGCAWARIVKDPSLNLQDRRSTDLRDRFRTAFPEIYEQLGYAPKYPTKLSRSQASEEPENSQPDSLSNTPTAYDEANLFHQLDTQPQSPTPHTPTQHGSTKGPLTPPPTKKRKKKNIPIRPEHEETVESVYGKVVDAQLKEGIGSDVWISGSVNTDQYVGTFGQMEAAAASSNDQQDQYRKILPKQ</sequence>
<dbReference type="PROSITE" id="PS51294">
    <property type="entry name" value="HTH_MYB"/>
    <property type="match status" value="1"/>
</dbReference>
<feature type="region of interest" description="Disordered" evidence="2">
    <location>
        <begin position="328"/>
        <end position="356"/>
    </location>
</feature>
<evidence type="ECO:0000313" key="5">
    <source>
        <dbReference type="EMBL" id="ORY04805.1"/>
    </source>
</evidence>
<keyword evidence="6" id="KW-1185">Reference proteome</keyword>
<feature type="compositionally biased region" description="Low complexity" evidence="2">
    <location>
        <begin position="378"/>
        <end position="388"/>
    </location>
</feature>
<dbReference type="OrthoDB" id="608866at2759"/>
<dbReference type="AlphaFoldDB" id="A0A1Y1Z4Q6"/>